<dbReference type="PROSITE" id="PS51257">
    <property type="entry name" value="PROKAR_LIPOPROTEIN"/>
    <property type="match status" value="1"/>
</dbReference>
<keyword evidence="1" id="KW-0472">Membrane</keyword>
<accession>A0AAE6ZLU5</accession>
<keyword evidence="1" id="KW-0812">Transmembrane</keyword>
<evidence type="ECO:0008006" key="4">
    <source>
        <dbReference type="Google" id="ProtNLM"/>
    </source>
</evidence>
<gene>
    <name evidence="2" type="ORF">HF329_31750</name>
</gene>
<reference evidence="3" key="1">
    <citation type="submission" date="2020-04" db="EMBL/GenBank/DDBJ databases">
        <authorList>
            <person name="Kittiwongwattana C."/>
        </authorList>
    </citation>
    <scope>NUCLEOTIDE SEQUENCE [LARGE SCALE GENOMIC DNA]</scope>
    <source>
        <strain evidence="3">1310</strain>
    </source>
</reference>
<name>A0AAE6ZLU5_9BACT</name>
<dbReference type="AlphaFoldDB" id="A0AAE6ZLU5"/>
<keyword evidence="1" id="KW-1133">Transmembrane helix</keyword>
<feature type="transmembrane region" description="Helical" evidence="1">
    <location>
        <begin position="6"/>
        <end position="24"/>
    </location>
</feature>
<organism evidence="2 3">
    <name type="scientific">Chitinophaga oryzae</name>
    <dbReference type="NCBI Taxonomy" id="2725414"/>
    <lineage>
        <taxon>Bacteria</taxon>
        <taxon>Pseudomonadati</taxon>
        <taxon>Bacteroidota</taxon>
        <taxon>Chitinophagia</taxon>
        <taxon>Chitinophagales</taxon>
        <taxon>Chitinophagaceae</taxon>
        <taxon>Chitinophaga</taxon>
    </lineage>
</organism>
<protein>
    <recommendedName>
        <fullName evidence="4">Lipoprotein</fullName>
    </recommendedName>
</protein>
<evidence type="ECO:0000313" key="2">
    <source>
        <dbReference type="EMBL" id="QJB35631.1"/>
    </source>
</evidence>
<sequence>MSRDKFLISVMIMFLYSCNYSLFVPKNNVLHARTGYLMYFNNREYFFPERNIHRNNFFSKRVRKNGYILSPNEWSEDFLSISQKYVVGNYHVVKGDSVLIEDSVRIIPVETRSLTAKNKSKVGFVDWHIKYNGQDFFLKYANTNNEYVWTLYPILDSGKLEEVKQKKYAQ</sequence>
<evidence type="ECO:0000313" key="3">
    <source>
        <dbReference type="Proteomes" id="UP000502421"/>
    </source>
</evidence>
<dbReference type="EMBL" id="CP051205">
    <property type="protein sequence ID" value="QJB35631.1"/>
    <property type="molecule type" value="Genomic_DNA"/>
</dbReference>
<evidence type="ECO:0000256" key="1">
    <source>
        <dbReference type="SAM" id="Phobius"/>
    </source>
</evidence>
<proteinExistence type="predicted"/>
<dbReference type="KEGG" id="coy:HF329_31750"/>
<dbReference type="Proteomes" id="UP000502421">
    <property type="component" value="Chromosome"/>
</dbReference>
<dbReference type="RefSeq" id="WP_168810906.1">
    <property type="nucleotide sequence ID" value="NZ_CP051205.1"/>
</dbReference>